<evidence type="ECO:0000256" key="1">
    <source>
        <dbReference type="SAM" id="SignalP"/>
    </source>
</evidence>
<dbReference type="KEGG" id="hsk:H4317_08410"/>
<feature type="chain" id="PRO_5029019770" evidence="1">
    <location>
        <begin position="22"/>
        <end position="399"/>
    </location>
</feature>
<accession>A0A7G7WBQ9</accession>
<sequence length="399" mass="44913">MNNYPARASAIILSWLGVGLASCNQSAPGSERATAPPVAADTTARPLAPAPALAPDTINWMAPQRDPAGPADTTLLIDGRRYRLLLTAEPDSSRPLLALWKHGTRTDTSRGIDAHYRIVLRDAAGKLVLDKQLRKPAFYAAASKDVVIEGVPRRPQLLAYAPAWQALVFAFDFWLEGSDVGEQCVLMLGLNGQVLELSNSNTYGGGGSDCMPRFSPKGQAMLTCNKLLLSGRKPISLLKPKADLVLASFLSDTTLLTIYAYGENHYEYGPDSLVESMYFEEPPQMRNVPNAFVLNLRGKPIARFRYNGYTDELGYYVRHHYLPQTNTYYLLDEERGLRLLNKRQPTSPQEIRFRQMRRFTTPQRPREVQFRLQGTEVSFDFYVNQDHPEQIRYRKVSRE</sequence>
<organism evidence="2 3">
    <name type="scientific">Hymenobacter sediminicola</name>
    <dbReference type="NCBI Taxonomy" id="2761579"/>
    <lineage>
        <taxon>Bacteria</taxon>
        <taxon>Pseudomonadati</taxon>
        <taxon>Bacteroidota</taxon>
        <taxon>Cytophagia</taxon>
        <taxon>Cytophagales</taxon>
        <taxon>Hymenobacteraceae</taxon>
        <taxon>Hymenobacter</taxon>
    </lineage>
</organism>
<dbReference type="EMBL" id="CP060202">
    <property type="protein sequence ID" value="QNH63802.1"/>
    <property type="molecule type" value="Genomic_DNA"/>
</dbReference>
<dbReference type="PROSITE" id="PS51257">
    <property type="entry name" value="PROKAR_LIPOPROTEIN"/>
    <property type="match status" value="1"/>
</dbReference>
<proteinExistence type="predicted"/>
<gene>
    <name evidence="2" type="ORF">H4317_08410</name>
</gene>
<evidence type="ECO:0000313" key="2">
    <source>
        <dbReference type="EMBL" id="QNH63802.1"/>
    </source>
</evidence>
<name>A0A7G7WBQ9_9BACT</name>
<dbReference type="Proteomes" id="UP000515489">
    <property type="component" value="Chromosome"/>
</dbReference>
<protein>
    <submittedName>
        <fullName evidence="2">Uncharacterized protein</fullName>
    </submittedName>
</protein>
<reference evidence="2 3" key="1">
    <citation type="submission" date="2020-08" db="EMBL/GenBank/DDBJ databases">
        <title>Hymenobacter sp. S2-20-2 genome sequencing.</title>
        <authorList>
            <person name="Jin L."/>
        </authorList>
    </citation>
    <scope>NUCLEOTIDE SEQUENCE [LARGE SCALE GENOMIC DNA]</scope>
    <source>
        <strain evidence="2 3">S2-20-2</strain>
    </source>
</reference>
<dbReference type="RefSeq" id="WP_185889678.1">
    <property type="nucleotide sequence ID" value="NZ_CP060202.1"/>
</dbReference>
<keyword evidence="1" id="KW-0732">Signal</keyword>
<dbReference type="AlphaFoldDB" id="A0A7G7WBQ9"/>
<evidence type="ECO:0000313" key="3">
    <source>
        <dbReference type="Proteomes" id="UP000515489"/>
    </source>
</evidence>
<keyword evidence="3" id="KW-1185">Reference proteome</keyword>
<feature type="signal peptide" evidence="1">
    <location>
        <begin position="1"/>
        <end position="21"/>
    </location>
</feature>